<keyword evidence="5" id="KW-0378">Hydrolase</keyword>
<proteinExistence type="predicted"/>
<evidence type="ECO:0000256" key="3">
    <source>
        <dbReference type="ARBA" id="ARBA00022842"/>
    </source>
</evidence>
<dbReference type="SUPFAM" id="SSF56784">
    <property type="entry name" value="HAD-like"/>
    <property type="match status" value="1"/>
</dbReference>
<gene>
    <name evidence="5" type="ORF">SDC9_116684</name>
</gene>
<evidence type="ECO:0000256" key="2">
    <source>
        <dbReference type="ARBA" id="ARBA00022723"/>
    </source>
</evidence>
<dbReference type="Gene3D" id="1.10.150.240">
    <property type="entry name" value="Putative phosphatase, domain 2"/>
    <property type="match status" value="1"/>
</dbReference>
<evidence type="ECO:0000256" key="4">
    <source>
        <dbReference type="ARBA" id="ARBA00023277"/>
    </source>
</evidence>
<dbReference type="InterPro" id="IPR051600">
    <property type="entry name" value="Beta-PGM-like"/>
</dbReference>
<evidence type="ECO:0000313" key="5">
    <source>
        <dbReference type="EMBL" id="MPM69736.1"/>
    </source>
</evidence>
<protein>
    <submittedName>
        <fullName evidence="5">Phosphorylated carbohydrates phosphatase</fullName>
        <ecNumber evidence="5">3.1.3.-</ecNumber>
    </submittedName>
</protein>
<keyword evidence="3" id="KW-0460">Magnesium</keyword>
<comment type="caution">
    <text evidence="5">The sequence shown here is derived from an EMBL/GenBank/DDBJ whole genome shotgun (WGS) entry which is preliminary data.</text>
</comment>
<dbReference type="EMBL" id="VSSQ01023045">
    <property type="protein sequence ID" value="MPM69736.1"/>
    <property type="molecule type" value="Genomic_DNA"/>
</dbReference>
<dbReference type="InterPro" id="IPR041492">
    <property type="entry name" value="HAD_2"/>
</dbReference>
<evidence type="ECO:0000256" key="1">
    <source>
        <dbReference type="ARBA" id="ARBA00001946"/>
    </source>
</evidence>
<dbReference type="SFLD" id="SFLDG01129">
    <property type="entry name" value="C1.5:_HAD__Beta-PGM__Phosphata"/>
    <property type="match status" value="1"/>
</dbReference>
<organism evidence="5">
    <name type="scientific">bioreactor metagenome</name>
    <dbReference type="NCBI Taxonomy" id="1076179"/>
    <lineage>
        <taxon>unclassified sequences</taxon>
        <taxon>metagenomes</taxon>
        <taxon>ecological metagenomes</taxon>
    </lineage>
</organism>
<accession>A0A645BW44</accession>
<dbReference type="PANTHER" id="PTHR46193">
    <property type="entry name" value="6-PHOSPHOGLUCONATE PHOSPHATASE"/>
    <property type="match status" value="1"/>
</dbReference>
<comment type="cofactor">
    <cofactor evidence="1">
        <name>Mg(2+)</name>
        <dbReference type="ChEBI" id="CHEBI:18420"/>
    </cofactor>
</comment>
<dbReference type="SFLD" id="SFLDS00003">
    <property type="entry name" value="Haloacid_Dehalogenase"/>
    <property type="match status" value="1"/>
</dbReference>
<dbReference type="InterPro" id="IPR023198">
    <property type="entry name" value="PGP-like_dom2"/>
</dbReference>
<reference evidence="5" key="1">
    <citation type="submission" date="2019-08" db="EMBL/GenBank/DDBJ databases">
        <authorList>
            <person name="Kucharzyk K."/>
            <person name="Murdoch R.W."/>
            <person name="Higgins S."/>
            <person name="Loffler F."/>
        </authorList>
    </citation>
    <scope>NUCLEOTIDE SEQUENCE</scope>
</reference>
<sequence length="209" mass="23230">MADLYIFDFDGTLVNTMELWDAMTRRFLRLYGIEIDDDTLSFLNTQHFKEALRYFIEVLGVPESEDVIGDKWYDFAVSVFKAEARTLPGALDCLDRLREGGAKLVLFTLSPRPLVDMLLGELGLAGRLDRTFMGGETMSPKTEAAAFLEIARIMGVAPADTVVVEDSPYACEAAHLAGMKTCGVCISNKHASTLEKMCDFVISDYCELK</sequence>
<dbReference type="GO" id="GO:0046872">
    <property type="term" value="F:metal ion binding"/>
    <property type="evidence" value="ECO:0007669"/>
    <property type="project" value="UniProtKB-KW"/>
</dbReference>
<dbReference type="InterPro" id="IPR023214">
    <property type="entry name" value="HAD_sf"/>
</dbReference>
<dbReference type="EC" id="3.1.3.-" evidence="5"/>
<dbReference type="PANTHER" id="PTHR46193:SF18">
    <property type="entry name" value="HEXITOL PHOSPHATASE B"/>
    <property type="match status" value="1"/>
</dbReference>
<dbReference type="InterPro" id="IPR036412">
    <property type="entry name" value="HAD-like_sf"/>
</dbReference>
<dbReference type="GO" id="GO:0016787">
    <property type="term" value="F:hydrolase activity"/>
    <property type="evidence" value="ECO:0007669"/>
    <property type="project" value="UniProtKB-KW"/>
</dbReference>
<dbReference type="NCBIfam" id="TIGR01509">
    <property type="entry name" value="HAD-SF-IA-v3"/>
    <property type="match status" value="1"/>
</dbReference>
<keyword evidence="2" id="KW-0479">Metal-binding</keyword>
<dbReference type="Pfam" id="PF13419">
    <property type="entry name" value="HAD_2"/>
    <property type="match status" value="1"/>
</dbReference>
<dbReference type="AlphaFoldDB" id="A0A645BW44"/>
<name>A0A645BW44_9ZZZZ</name>
<keyword evidence="4" id="KW-0119">Carbohydrate metabolism</keyword>
<dbReference type="Gene3D" id="3.40.50.1000">
    <property type="entry name" value="HAD superfamily/HAD-like"/>
    <property type="match status" value="1"/>
</dbReference>
<dbReference type="InterPro" id="IPR006439">
    <property type="entry name" value="HAD-SF_hydro_IA"/>
</dbReference>